<reference evidence="6 7" key="1">
    <citation type="submission" date="2013-06" db="EMBL/GenBank/DDBJ databases">
        <authorList>
            <person name="Weinstock G."/>
            <person name="Sodergren E."/>
            <person name="Lobos E.A."/>
            <person name="Fulton L."/>
            <person name="Fulton R."/>
            <person name="Courtney L."/>
            <person name="Fronick C."/>
            <person name="O'Laughlin M."/>
            <person name="Godfrey J."/>
            <person name="Wilson R.M."/>
            <person name="Miner T."/>
            <person name="Farmer C."/>
            <person name="Delehaunty K."/>
            <person name="Cordes M."/>
            <person name="Minx P."/>
            <person name="Tomlinson C."/>
            <person name="Chen J."/>
            <person name="Wollam A."/>
            <person name="Pepin K.H."/>
            <person name="Bhonagiri V."/>
            <person name="Zhang X."/>
            <person name="Warren W."/>
            <person name="Mitreva M."/>
            <person name="Mardis E.R."/>
            <person name="Wilson R.K."/>
        </authorList>
    </citation>
    <scope>NUCLEOTIDE SEQUENCE [LARGE SCALE GENOMIC DNA]</scope>
    <source>
        <strain evidence="6 7">ATCC 29099</strain>
    </source>
</reference>
<dbReference type="Pfam" id="PF12833">
    <property type="entry name" value="HTH_18"/>
    <property type="match status" value="1"/>
</dbReference>
<dbReference type="InterPro" id="IPR009057">
    <property type="entry name" value="Homeodomain-like_sf"/>
</dbReference>
<dbReference type="GO" id="GO:0043565">
    <property type="term" value="F:sequence-specific DNA binding"/>
    <property type="evidence" value="ECO:0007669"/>
    <property type="project" value="InterPro"/>
</dbReference>
<dbReference type="Gene3D" id="2.60.120.10">
    <property type="entry name" value="Jelly Rolls"/>
    <property type="match status" value="1"/>
</dbReference>
<dbReference type="SUPFAM" id="SSF51215">
    <property type="entry name" value="Regulatory protein AraC"/>
    <property type="match status" value="1"/>
</dbReference>
<organism evidence="6 7">
    <name type="scientific">Eubacterium ramulus ATCC 29099</name>
    <dbReference type="NCBI Taxonomy" id="1256908"/>
    <lineage>
        <taxon>Bacteria</taxon>
        <taxon>Bacillati</taxon>
        <taxon>Bacillota</taxon>
        <taxon>Clostridia</taxon>
        <taxon>Eubacteriales</taxon>
        <taxon>Eubacteriaceae</taxon>
        <taxon>Eubacterium</taxon>
    </lineage>
</organism>
<dbReference type="SUPFAM" id="SSF46689">
    <property type="entry name" value="Homeodomain-like"/>
    <property type="match status" value="2"/>
</dbReference>
<dbReference type="GO" id="GO:0003700">
    <property type="term" value="F:DNA-binding transcription factor activity"/>
    <property type="evidence" value="ECO:0007669"/>
    <property type="project" value="InterPro"/>
</dbReference>
<evidence type="ECO:0000256" key="1">
    <source>
        <dbReference type="ARBA" id="ARBA00023015"/>
    </source>
</evidence>
<dbReference type="InterPro" id="IPR003313">
    <property type="entry name" value="AraC-bd"/>
</dbReference>
<dbReference type="RefSeq" id="WP_021739036.1">
    <property type="nucleotide sequence ID" value="NZ_KI271123.1"/>
</dbReference>
<evidence type="ECO:0000259" key="5">
    <source>
        <dbReference type="PROSITE" id="PS01124"/>
    </source>
</evidence>
<keyword evidence="3" id="KW-0804">Transcription</keyword>
<evidence type="ECO:0000256" key="4">
    <source>
        <dbReference type="SAM" id="MobiDB-lite"/>
    </source>
</evidence>
<gene>
    <name evidence="6" type="ORF">HMPREF0373_00028</name>
</gene>
<comment type="caution">
    <text evidence="6">The sequence shown here is derived from an EMBL/GenBank/DDBJ whole genome shotgun (WGS) entry which is preliminary data.</text>
</comment>
<sequence>MPNEKKKQPNLEEKGENRMQPSYEEKTEKFSMIRKKPHHVPPHLHNAIELVYVTKGELELGVGYELYHMEKGDFAVVFPDLIHHYQVFSKESNEVYQIYASLELSGPFMALLQKKCPENPVIKKENLPYEIKNSLECLISGEKVNEIVGQAYLQIILYQCNNMLQFIEKDRVGSNDLIYSVMTYLLSHFQEELTLGSVAEALGINKFALSKVFSGIFHTNFNQYLNEIRLNYASSLLENTDRRITDIYLEAGFESQRTFNRAFQQKYGRTPSEYRKTWWGK</sequence>
<feature type="region of interest" description="Disordered" evidence="4">
    <location>
        <begin position="1"/>
        <end position="24"/>
    </location>
</feature>
<dbReference type="InterPro" id="IPR014710">
    <property type="entry name" value="RmlC-like_jellyroll"/>
</dbReference>
<dbReference type="Pfam" id="PF02311">
    <property type="entry name" value="AraC_binding"/>
    <property type="match status" value="1"/>
</dbReference>
<dbReference type="eggNOG" id="COG2207">
    <property type="taxonomic scope" value="Bacteria"/>
</dbReference>
<proteinExistence type="predicted"/>
<keyword evidence="2" id="KW-0238">DNA-binding</keyword>
<dbReference type="InterPro" id="IPR037923">
    <property type="entry name" value="HTH-like"/>
</dbReference>
<dbReference type="PATRIC" id="fig|1256908.3.peg.24"/>
<dbReference type="EMBL" id="AWVJ01000001">
    <property type="protein sequence ID" value="ERK52749.1"/>
    <property type="molecule type" value="Genomic_DNA"/>
</dbReference>
<dbReference type="PROSITE" id="PS01124">
    <property type="entry name" value="HTH_ARAC_FAMILY_2"/>
    <property type="match status" value="1"/>
</dbReference>
<dbReference type="PANTHER" id="PTHR43280">
    <property type="entry name" value="ARAC-FAMILY TRANSCRIPTIONAL REGULATOR"/>
    <property type="match status" value="1"/>
</dbReference>
<accession>U2Q9G4</accession>
<dbReference type="HOGENOM" id="CLU_000445_88_3_9"/>
<keyword evidence="1" id="KW-0805">Transcription regulation</keyword>
<feature type="domain" description="HTH araC/xylS-type" evidence="5">
    <location>
        <begin position="179"/>
        <end position="277"/>
    </location>
</feature>
<dbReference type="InterPro" id="IPR020449">
    <property type="entry name" value="Tscrpt_reg_AraC-type_HTH"/>
</dbReference>
<dbReference type="GeneID" id="42786468"/>
<evidence type="ECO:0000313" key="7">
    <source>
        <dbReference type="Proteomes" id="UP000016608"/>
    </source>
</evidence>
<dbReference type="SMART" id="SM00342">
    <property type="entry name" value="HTH_ARAC"/>
    <property type="match status" value="1"/>
</dbReference>
<keyword evidence="7" id="KW-1185">Reference proteome</keyword>
<protein>
    <submittedName>
        <fullName evidence="6">Transcriptional regulator, AraC family</fullName>
    </submittedName>
</protein>
<dbReference type="AlphaFoldDB" id="U2Q9G4"/>
<dbReference type="Proteomes" id="UP000016608">
    <property type="component" value="Unassembled WGS sequence"/>
</dbReference>
<dbReference type="Gene3D" id="1.10.10.60">
    <property type="entry name" value="Homeodomain-like"/>
    <property type="match status" value="2"/>
</dbReference>
<dbReference type="PRINTS" id="PR00032">
    <property type="entry name" value="HTHARAC"/>
</dbReference>
<evidence type="ECO:0000256" key="3">
    <source>
        <dbReference type="ARBA" id="ARBA00023163"/>
    </source>
</evidence>
<evidence type="ECO:0000313" key="6">
    <source>
        <dbReference type="EMBL" id="ERK52749.1"/>
    </source>
</evidence>
<dbReference type="InterPro" id="IPR018060">
    <property type="entry name" value="HTH_AraC"/>
</dbReference>
<evidence type="ECO:0000256" key="2">
    <source>
        <dbReference type="ARBA" id="ARBA00023125"/>
    </source>
</evidence>
<dbReference type="PANTHER" id="PTHR43280:SF2">
    <property type="entry name" value="HTH-TYPE TRANSCRIPTIONAL REGULATOR EXSA"/>
    <property type="match status" value="1"/>
</dbReference>
<name>U2Q9G4_EUBRA</name>